<name>A0ABD0YY87_9HEMI</name>
<comment type="caution">
    <text evidence="1">The sequence shown here is derived from an EMBL/GenBank/DDBJ whole genome shotgun (WGS) entry which is preliminary data.</text>
</comment>
<evidence type="ECO:0000313" key="1">
    <source>
        <dbReference type="EMBL" id="KAL1140910.1"/>
    </source>
</evidence>
<evidence type="ECO:0000313" key="2">
    <source>
        <dbReference type="Proteomes" id="UP001558652"/>
    </source>
</evidence>
<gene>
    <name evidence="1" type="ORF">AAG570_000838</name>
</gene>
<keyword evidence="2" id="KW-1185">Reference proteome</keyword>
<dbReference type="AlphaFoldDB" id="A0ABD0YY87"/>
<reference evidence="1 2" key="1">
    <citation type="submission" date="2024-07" db="EMBL/GenBank/DDBJ databases">
        <title>Chromosome-level genome assembly of the water stick insect Ranatra chinensis (Heteroptera: Nepidae).</title>
        <authorList>
            <person name="Liu X."/>
        </authorList>
    </citation>
    <scope>NUCLEOTIDE SEQUENCE [LARGE SCALE GENOMIC DNA]</scope>
    <source>
        <strain evidence="1">Cailab_2021Rc</strain>
        <tissue evidence="1">Muscle</tissue>
    </source>
</reference>
<dbReference type="Proteomes" id="UP001558652">
    <property type="component" value="Unassembled WGS sequence"/>
</dbReference>
<dbReference type="EMBL" id="JBFDAA010000001">
    <property type="protein sequence ID" value="KAL1140910.1"/>
    <property type="molecule type" value="Genomic_DNA"/>
</dbReference>
<proteinExistence type="predicted"/>
<organism evidence="1 2">
    <name type="scientific">Ranatra chinensis</name>
    <dbReference type="NCBI Taxonomy" id="642074"/>
    <lineage>
        <taxon>Eukaryota</taxon>
        <taxon>Metazoa</taxon>
        <taxon>Ecdysozoa</taxon>
        <taxon>Arthropoda</taxon>
        <taxon>Hexapoda</taxon>
        <taxon>Insecta</taxon>
        <taxon>Pterygota</taxon>
        <taxon>Neoptera</taxon>
        <taxon>Paraneoptera</taxon>
        <taxon>Hemiptera</taxon>
        <taxon>Heteroptera</taxon>
        <taxon>Panheteroptera</taxon>
        <taxon>Nepomorpha</taxon>
        <taxon>Nepidae</taxon>
        <taxon>Ranatrinae</taxon>
        <taxon>Ranatra</taxon>
    </lineage>
</organism>
<accession>A0ABD0YY87</accession>
<sequence length="151" mass="17001">MPVSNAMCLVHTSTTRAGPDVREAEDAASWKRGLSAEIVLQPVAIACSYLLRNSEVENDVFRQFGEEADLWWRRREIRASGNGVAATEDTHTRRDVWGRREAPTTHVATRLANPLPSNFPHTQTISIGGAVYRLPVKLKWTAFRNPHHPYN</sequence>
<protein>
    <submittedName>
        <fullName evidence="1">Uncharacterized protein</fullName>
    </submittedName>
</protein>